<dbReference type="RefSeq" id="WP_370894059.1">
    <property type="nucleotide sequence ID" value="NZ_JBGJLR010000023.1"/>
</dbReference>
<evidence type="ECO:0000313" key="2">
    <source>
        <dbReference type="Proteomes" id="UP001567350"/>
    </source>
</evidence>
<dbReference type="EMBL" id="JBGJLR010000023">
    <property type="protein sequence ID" value="MEZ2740887.1"/>
    <property type="molecule type" value="Genomic_DNA"/>
</dbReference>
<organism evidence="1 2">
    <name type="scientific">Comamonas jiangduensis</name>
    <dbReference type="NCBI Taxonomy" id="1194168"/>
    <lineage>
        <taxon>Bacteria</taxon>
        <taxon>Pseudomonadati</taxon>
        <taxon>Pseudomonadota</taxon>
        <taxon>Betaproteobacteria</taxon>
        <taxon>Burkholderiales</taxon>
        <taxon>Comamonadaceae</taxon>
        <taxon>Comamonas</taxon>
    </lineage>
</organism>
<comment type="caution">
    <text evidence="1">The sequence shown here is derived from an EMBL/GenBank/DDBJ whole genome shotgun (WGS) entry which is preliminary data.</text>
</comment>
<protein>
    <submittedName>
        <fullName evidence="1">Uncharacterized protein</fullName>
    </submittedName>
</protein>
<name>A0ABV4IGF4_9BURK</name>
<accession>A0ABV4IGF4</accession>
<dbReference type="Proteomes" id="UP001567350">
    <property type="component" value="Unassembled WGS sequence"/>
</dbReference>
<gene>
    <name evidence="1" type="ORF">ACBP88_15785</name>
</gene>
<proteinExistence type="predicted"/>
<sequence length="111" mass="12614">MRQQLGFTRFQRARHFTTPGKQRQLHIARFLCRHRECDIAQECLFAAAFGAQLTHAPPPDSQKAQTPQTPKQQVLCGLVGLFRTAYFWADQSDQAKSGAAHWATGRPPHWT</sequence>
<reference evidence="1 2" key="1">
    <citation type="submission" date="2024-08" db="EMBL/GenBank/DDBJ databases">
        <authorList>
            <person name="Feng Z."/>
            <person name="Ronholm J."/>
        </authorList>
    </citation>
    <scope>NUCLEOTIDE SEQUENCE [LARGE SCALE GENOMIC DNA]</scope>
    <source>
        <strain evidence="1 2">4-AB0-8</strain>
    </source>
</reference>
<evidence type="ECO:0000313" key="1">
    <source>
        <dbReference type="EMBL" id="MEZ2740887.1"/>
    </source>
</evidence>
<keyword evidence="2" id="KW-1185">Reference proteome</keyword>